<dbReference type="SMART" id="SM00530">
    <property type="entry name" value="HTH_XRE"/>
    <property type="match status" value="1"/>
</dbReference>
<dbReference type="InterPro" id="IPR001387">
    <property type="entry name" value="Cro/C1-type_HTH"/>
</dbReference>
<sequence length="302" mass="34000">MNRSPTVHRRRLGTELRRMREAAQRTHREVAAYLDCSQGKISQIELGRVPVRAADVRLMSEFYGAAAEQLAELLELAEASQQRGWWQEYPGAARRSGFDTYLGLETAASAVSVFGADPLPELLQTAEYHTALLNSSRSGLSSSEISDRLAVTAIRQRRLRGQGALELWAVLDEAALRRRVGGPRLMRRQLEHLVLMSYRRNVTLRVLPFDAGPHPLMGEHVTVFSFRDEAEQQVVHVGDSTNSRFLEREGDTDPYLAAFRRVCSLALDPKRSTMLISSIADERPWYSSCNPARGRVVTRTPR</sequence>
<dbReference type="EMBL" id="PVSR01000031">
    <property type="protein sequence ID" value="PRW62465.1"/>
    <property type="molecule type" value="Genomic_DNA"/>
</dbReference>
<dbReference type="InterPro" id="IPR010982">
    <property type="entry name" value="Lambda_DNA-bd_dom_sf"/>
</dbReference>
<dbReference type="CDD" id="cd00093">
    <property type="entry name" value="HTH_XRE"/>
    <property type="match status" value="1"/>
</dbReference>
<proteinExistence type="predicted"/>
<dbReference type="InterPro" id="IPR043917">
    <property type="entry name" value="DUF5753"/>
</dbReference>
<evidence type="ECO:0000313" key="3">
    <source>
        <dbReference type="Proteomes" id="UP000239352"/>
    </source>
</evidence>
<organism evidence="2 3">
    <name type="scientific">Actinopolyspora mortivallis</name>
    <dbReference type="NCBI Taxonomy" id="33906"/>
    <lineage>
        <taxon>Bacteria</taxon>
        <taxon>Bacillati</taxon>
        <taxon>Actinomycetota</taxon>
        <taxon>Actinomycetes</taxon>
        <taxon>Actinopolysporales</taxon>
        <taxon>Actinopolysporaceae</taxon>
        <taxon>Actinopolyspora</taxon>
    </lineage>
</organism>
<dbReference type="InParanoid" id="A0A2T0GTM1"/>
<protein>
    <submittedName>
        <fullName evidence="2">XRE family transcriptional regulator</fullName>
    </submittedName>
</protein>
<reference evidence="2 3" key="1">
    <citation type="submission" date="2018-03" db="EMBL/GenBank/DDBJ databases">
        <title>Actinopolyspora mortivallis from Sahara, screening for active biomolecules.</title>
        <authorList>
            <person name="Selama O."/>
            <person name="Wellington E.M.H."/>
            <person name="Hacene H."/>
        </authorList>
    </citation>
    <scope>NUCLEOTIDE SEQUENCE [LARGE SCALE GENOMIC DNA]</scope>
    <source>
        <strain evidence="2 3">M5A</strain>
    </source>
</reference>
<evidence type="ECO:0000313" key="2">
    <source>
        <dbReference type="EMBL" id="PRW62465.1"/>
    </source>
</evidence>
<dbReference type="Pfam" id="PF19054">
    <property type="entry name" value="DUF5753"/>
    <property type="match status" value="1"/>
</dbReference>
<name>A0A2T0GTM1_ACTMO</name>
<evidence type="ECO:0000259" key="1">
    <source>
        <dbReference type="PROSITE" id="PS50943"/>
    </source>
</evidence>
<dbReference type="PROSITE" id="PS50943">
    <property type="entry name" value="HTH_CROC1"/>
    <property type="match status" value="1"/>
</dbReference>
<keyword evidence="3" id="KW-1185">Reference proteome</keyword>
<dbReference type="STRING" id="1050202.GCA_000384035_03918"/>
<accession>A0A2T0GTM1</accession>
<comment type="caution">
    <text evidence="2">The sequence shown here is derived from an EMBL/GenBank/DDBJ whole genome shotgun (WGS) entry which is preliminary data.</text>
</comment>
<feature type="domain" description="HTH cro/C1-type" evidence="1">
    <location>
        <begin position="16"/>
        <end position="70"/>
    </location>
</feature>
<dbReference type="AlphaFoldDB" id="A0A2T0GTM1"/>
<dbReference type="SUPFAM" id="SSF47413">
    <property type="entry name" value="lambda repressor-like DNA-binding domains"/>
    <property type="match status" value="1"/>
</dbReference>
<dbReference type="Proteomes" id="UP000239352">
    <property type="component" value="Unassembled WGS sequence"/>
</dbReference>
<dbReference type="Pfam" id="PF13560">
    <property type="entry name" value="HTH_31"/>
    <property type="match status" value="1"/>
</dbReference>
<dbReference type="GO" id="GO:0003677">
    <property type="term" value="F:DNA binding"/>
    <property type="evidence" value="ECO:0007669"/>
    <property type="project" value="InterPro"/>
</dbReference>
<gene>
    <name evidence="2" type="ORF">CEP50_15100</name>
</gene>
<dbReference type="Gene3D" id="1.10.260.40">
    <property type="entry name" value="lambda repressor-like DNA-binding domains"/>
    <property type="match status" value="1"/>
</dbReference>
<dbReference type="RefSeq" id="WP_106114595.1">
    <property type="nucleotide sequence ID" value="NZ_PVSR01000031.1"/>
</dbReference>